<dbReference type="SUPFAM" id="SSF56176">
    <property type="entry name" value="FAD-binding/transporter-associated domain-like"/>
    <property type="match status" value="1"/>
</dbReference>
<dbReference type="AlphaFoldDB" id="A0A8J1UG22"/>
<dbReference type="InterPro" id="IPR016166">
    <property type="entry name" value="FAD-bd_PCMH"/>
</dbReference>
<dbReference type="Pfam" id="PF01565">
    <property type="entry name" value="FAD_binding_4"/>
    <property type="match status" value="1"/>
</dbReference>
<dbReference type="OrthoDB" id="610608at2759"/>
<dbReference type="GO" id="GO:0016899">
    <property type="term" value="F:oxidoreductase activity, acting on the CH-OH group of donors, oxygen as acceptor"/>
    <property type="evidence" value="ECO:0007669"/>
    <property type="project" value="InterPro"/>
</dbReference>
<sequence>MEVFNVEVGKDPASVSYNGSYANMSKPRTNSKWKVIGIILLVLLLCGVIALIVMTAMGYNILQRLPQGKDYSSSDYSSSTKTAETTSERLESLKEIVGSTYPLSHLMSRSDFYGTATINDTILALPETLEQLQNIVKAARTLGLKVRCIGIAGSWTPLWADKGQILMDLKNLVRHDGPRLEMNPVRYPNENTGSGTITALASVMIFELYDFMEQHDVTWLSGLAHDGGTLAGIISTGSVGSGINNPVLSEYAVAMRIVDSEGKLRSYNMIEHPEEMGALQCCLGMCGVIYDITVKVVPNAIARQRHVFYPTKELLMNGSNLRHLLEKNFNVQAHYSPMTGMTDDDWKFLAINGSIPASYKAENDMMWTKLLDTNDQELYSKEPVSPPYIWPHPMGTTPAPPSTTPATFKAHWLQALKDSADEVRSYFAETTYHTIPNALRTGSTDHMFKPVHGTQFFFPEDNNFTTSARLAKIITDIIQEDLEHPYGPFVTIVTGLIRWLKPSDPGCFLCPTNYRDATSVVSMEIVNAGLPPDMFFATSDKVSAKLLKEFPHARTHWAKEFEFGIKENIVKRTFDSYGYLLQQFKAIRHMAKWDTENMFTNELLCEIFYGVKHC</sequence>
<dbReference type="GO" id="GO:0071949">
    <property type="term" value="F:FAD binding"/>
    <property type="evidence" value="ECO:0007669"/>
    <property type="project" value="InterPro"/>
</dbReference>
<dbReference type="InterPro" id="IPR016169">
    <property type="entry name" value="FAD-bd_PCMH_sub2"/>
</dbReference>
<dbReference type="InterPro" id="IPR036318">
    <property type="entry name" value="FAD-bd_PCMH-like_sf"/>
</dbReference>
<protein>
    <submittedName>
        <fullName evidence="1">Uncharacterized protein</fullName>
    </submittedName>
</protein>
<accession>A0A8J1UG22</accession>
<evidence type="ECO:0000313" key="2">
    <source>
        <dbReference type="Proteomes" id="UP000749559"/>
    </source>
</evidence>
<dbReference type="PROSITE" id="PS51387">
    <property type="entry name" value="FAD_PCMH"/>
    <property type="match status" value="1"/>
</dbReference>
<proteinExistence type="predicted"/>
<keyword evidence="2" id="KW-1185">Reference proteome</keyword>
<dbReference type="Gene3D" id="3.30.43.10">
    <property type="entry name" value="Uridine Diphospho-n-acetylenolpyruvylglucosamine Reductase, domain 2"/>
    <property type="match status" value="1"/>
</dbReference>
<dbReference type="InterPro" id="IPR016167">
    <property type="entry name" value="FAD-bd_PCMH_sub1"/>
</dbReference>
<comment type="caution">
    <text evidence="1">The sequence shown here is derived from an EMBL/GenBank/DDBJ whole genome shotgun (WGS) entry which is preliminary data.</text>
</comment>
<dbReference type="EMBL" id="CAIIXF020000004">
    <property type="protein sequence ID" value="CAH1781334.1"/>
    <property type="molecule type" value="Genomic_DNA"/>
</dbReference>
<evidence type="ECO:0000313" key="1">
    <source>
        <dbReference type="EMBL" id="CAH1781334.1"/>
    </source>
</evidence>
<dbReference type="InterPro" id="IPR006094">
    <property type="entry name" value="Oxid_FAD_bind_N"/>
</dbReference>
<organism evidence="1 2">
    <name type="scientific">Owenia fusiformis</name>
    <name type="common">Polychaete worm</name>
    <dbReference type="NCBI Taxonomy" id="6347"/>
    <lineage>
        <taxon>Eukaryota</taxon>
        <taxon>Metazoa</taxon>
        <taxon>Spiralia</taxon>
        <taxon>Lophotrochozoa</taxon>
        <taxon>Annelida</taxon>
        <taxon>Polychaeta</taxon>
        <taxon>Sedentaria</taxon>
        <taxon>Canalipalpata</taxon>
        <taxon>Sabellida</taxon>
        <taxon>Oweniida</taxon>
        <taxon>Oweniidae</taxon>
        <taxon>Owenia</taxon>
    </lineage>
</organism>
<dbReference type="PANTHER" id="PTHR43762:SF1">
    <property type="entry name" value="D-ARABINONO-1,4-LACTONE OXIDASE"/>
    <property type="match status" value="1"/>
</dbReference>
<reference evidence="1" key="1">
    <citation type="submission" date="2022-03" db="EMBL/GenBank/DDBJ databases">
        <authorList>
            <person name="Martin C."/>
        </authorList>
    </citation>
    <scope>NUCLEOTIDE SEQUENCE</scope>
</reference>
<dbReference type="Proteomes" id="UP000749559">
    <property type="component" value="Unassembled WGS sequence"/>
</dbReference>
<name>A0A8J1UG22_OWEFU</name>
<dbReference type="Gene3D" id="3.30.465.10">
    <property type="match status" value="1"/>
</dbReference>
<dbReference type="InterPro" id="IPR010031">
    <property type="entry name" value="FAD_lactone_oxidase-like"/>
</dbReference>
<dbReference type="PANTHER" id="PTHR43762">
    <property type="entry name" value="L-GULONOLACTONE OXIDASE"/>
    <property type="match status" value="1"/>
</dbReference>
<gene>
    <name evidence="1" type="ORF">OFUS_LOCUS7924</name>
</gene>